<evidence type="ECO:0000256" key="1">
    <source>
        <dbReference type="SAM" id="MobiDB-lite"/>
    </source>
</evidence>
<proteinExistence type="predicted"/>
<feature type="non-terminal residue" evidence="2">
    <location>
        <position position="76"/>
    </location>
</feature>
<name>A0AAV7VJR4_PLEWA</name>
<feature type="region of interest" description="Disordered" evidence="1">
    <location>
        <begin position="1"/>
        <end position="50"/>
    </location>
</feature>
<gene>
    <name evidence="2" type="ORF">NDU88_005355</name>
</gene>
<dbReference type="Proteomes" id="UP001066276">
    <property type="component" value="Chromosome 2_1"/>
</dbReference>
<feature type="non-terminal residue" evidence="2">
    <location>
        <position position="1"/>
    </location>
</feature>
<evidence type="ECO:0000313" key="3">
    <source>
        <dbReference type="Proteomes" id="UP001066276"/>
    </source>
</evidence>
<accession>A0AAV7VJR4</accession>
<dbReference type="EMBL" id="JANPWB010000003">
    <property type="protein sequence ID" value="KAJ1201547.1"/>
    <property type="molecule type" value="Genomic_DNA"/>
</dbReference>
<protein>
    <submittedName>
        <fullName evidence="2">Uncharacterized protein</fullName>
    </submittedName>
</protein>
<keyword evidence="3" id="KW-1185">Reference proteome</keyword>
<dbReference type="AlphaFoldDB" id="A0AAV7VJR4"/>
<evidence type="ECO:0000313" key="2">
    <source>
        <dbReference type="EMBL" id="KAJ1201547.1"/>
    </source>
</evidence>
<comment type="caution">
    <text evidence="2">The sequence shown here is derived from an EMBL/GenBank/DDBJ whole genome shotgun (WGS) entry which is preliminary data.</text>
</comment>
<sequence>GEDQLGSVGVGDDVEVVYPGDMGERGHVDVEKCRAEGGTSSGRMEDSAMAAADPNQSLLITIQQQAQELQQFRNEN</sequence>
<organism evidence="2 3">
    <name type="scientific">Pleurodeles waltl</name>
    <name type="common">Iberian ribbed newt</name>
    <dbReference type="NCBI Taxonomy" id="8319"/>
    <lineage>
        <taxon>Eukaryota</taxon>
        <taxon>Metazoa</taxon>
        <taxon>Chordata</taxon>
        <taxon>Craniata</taxon>
        <taxon>Vertebrata</taxon>
        <taxon>Euteleostomi</taxon>
        <taxon>Amphibia</taxon>
        <taxon>Batrachia</taxon>
        <taxon>Caudata</taxon>
        <taxon>Salamandroidea</taxon>
        <taxon>Salamandridae</taxon>
        <taxon>Pleurodelinae</taxon>
        <taxon>Pleurodeles</taxon>
    </lineage>
</organism>
<reference evidence="2" key="1">
    <citation type="journal article" date="2022" name="bioRxiv">
        <title>Sequencing and chromosome-scale assembly of the giantPleurodeles waltlgenome.</title>
        <authorList>
            <person name="Brown T."/>
            <person name="Elewa A."/>
            <person name="Iarovenko S."/>
            <person name="Subramanian E."/>
            <person name="Araus A.J."/>
            <person name="Petzold A."/>
            <person name="Susuki M."/>
            <person name="Suzuki K.-i.T."/>
            <person name="Hayashi T."/>
            <person name="Toyoda A."/>
            <person name="Oliveira C."/>
            <person name="Osipova E."/>
            <person name="Leigh N.D."/>
            <person name="Simon A."/>
            <person name="Yun M.H."/>
        </authorList>
    </citation>
    <scope>NUCLEOTIDE SEQUENCE</scope>
    <source>
        <strain evidence="2">20211129_DDA</strain>
        <tissue evidence="2">Liver</tissue>
    </source>
</reference>
<feature type="compositionally biased region" description="Basic and acidic residues" evidence="1">
    <location>
        <begin position="22"/>
        <end position="35"/>
    </location>
</feature>